<dbReference type="EMBL" id="JADHEI010000028">
    <property type="protein sequence ID" value="MBF2734902.1"/>
    <property type="molecule type" value="Genomic_DNA"/>
</dbReference>
<dbReference type="InterPro" id="IPR000092">
    <property type="entry name" value="Polyprenyl_synt"/>
</dbReference>
<name>A0A930XWB1_9GAMM</name>
<gene>
    <name evidence="7" type="ORF">ISN26_02260</name>
</gene>
<evidence type="ECO:0000313" key="7">
    <source>
        <dbReference type="EMBL" id="MBF2734902.1"/>
    </source>
</evidence>
<sequence length="324" mass="34653">MSAPAAARRPCASRVQRLRAVKAAVRDSVATDVAKVEDVLDHSLGGGKGLRALVAHVSCDWCGVPLEDCNEIAAAMEMIHVAALLHDDIVDQAEMRRERPSANRVFGAEAAVLAGDFLYSRASQLLCRAGSQPLLAAVADATNLLAEGEVMQLAARGAAPSREEYYRIIGRKTAALFAACAMAGPVLVQDEPMRERLRTYGESLGLAFQITDDCLDYAGAEEHTGKLPGRDFAEGKVTLPLLYAREDGTKAQRAELDRLFAARAAADSFAAVRGLLEETGALERAREDAREHAARAAAAVEEIDDSNWARMLARLGTAAVDRLG</sequence>
<evidence type="ECO:0000256" key="3">
    <source>
        <dbReference type="ARBA" id="ARBA00022679"/>
    </source>
</evidence>
<evidence type="ECO:0000256" key="2">
    <source>
        <dbReference type="ARBA" id="ARBA00006706"/>
    </source>
</evidence>
<keyword evidence="3 6" id="KW-0808">Transferase</keyword>
<keyword evidence="4" id="KW-0479">Metal-binding</keyword>
<dbReference type="InterPro" id="IPR008949">
    <property type="entry name" value="Isoprenoid_synthase_dom_sf"/>
</dbReference>
<dbReference type="SFLD" id="SFLDS00005">
    <property type="entry name" value="Isoprenoid_Synthase_Type_I"/>
    <property type="match status" value="1"/>
</dbReference>
<dbReference type="PANTHER" id="PTHR12001">
    <property type="entry name" value="GERANYLGERANYL PYROPHOSPHATE SYNTHASE"/>
    <property type="match status" value="1"/>
</dbReference>
<dbReference type="GO" id="GO:0008299">
    <property type="term" value="P:isoprenoid biosynthetic process"/>
    <property type="evidence" value="ECO:0007669"/>
    <property type="project" value="InterPro"/>
</dbReference>
<dbReference type="SUPFAM" id="SSF48576">
    <property type="entry name" value="Terpenoid synthases"/>
    <property type="match status" value="1"/>
</dbReference>
<comment type="caution">
    <text evidence="7">The sequence shown here is derived from an EMBL/GenBank/DDBJ whole genome shotgun (WGS) entry which is preliminary data.</text>
</comment>
<evidence type="ECO:0000256" key="5">
    <source>
        <dbReference type="ARBA" id="ARBA00022842"/>
    </source>
</evidence>
<reference evidence="7" key="1">
    <citation type="submission" date="2020-10" db="EMBL/GenBank/DDBJ databases">
        <title>An improved Amphimedon queenslandica hologenome assembly reveals how three proteobacterial symbionts can extend the metabolic phenotypic of their marine sponge host.</title>
        <authorList>
            <person name="Degnan B."/>
            <person name="Degnan S."/>
            <person name="Xiang X."/>
        </authorList>
    </citation>
    <scope>NUCLEOTIDE SEQUENCE</scope>
    <source>
        <strain evidence="7">AqS2</strain>
    </source>
</reference>
<dbReference type="Pfam" id="PF00348">
    <property type="entry name" value="polyprenyl_synt"/>
    <property type="match status" value="1"/>
</dbReference>
<evidence type="ECO:0000256" key="1">
    <source>
        <dbReference type="ARBA" id="ARBA00001946"/>
    </source>
</evidence>
<accession>A0A930XWB1</accession>
<evidence type="ECO:0000256" key="6">
    <source>
        <dbReference type="RuleBase" id="RU004466"/>
    </source>
</evidence>
<protein>
    <submittedName>
        <fullName evidence="7">Polyprenyl synthetase family protein</fullName>
    </submittedName>
</protein>
<keyword evidence="8" id="KW-1185">Reference proteome</keyword>
<dbReference type="PANTHER" id="PTHR12001:SF69">
    <property type="entry name" value="ALL TRANS-POLYPRENYL-DIPHOSPHATE SYNTHASE PDSS1"/>
    <property type="match status" value="1"/>
</dbReference>
<dbReference type="CDD" id="cd00685">
    <property type="entry name" value="Trans_IPPS_HT"/>
    <property type="match status" value="1"/>
</dbReference>
<evidence type="ECO:0000256" key="4">
    <source>
        <dbReference type="ARBA" id="ARBA00022723"/>
    </source>
</evidence>
<comment type="cofactor">
    <cofactor evidence="1">
        <name>Mg(2+)</name>
        <dbReference type="ChEBI" id="CHEBI:18420"/>
    </cofactor>
</comment>
<dbReference type="GO" id="GO:0004659">
    <property type="term" value="F:prenyltransferase activity"/>
    <property type="evidence" value="ECO:0007669"/>
    <property type="project" value="InterPro"/>
</dbReference>
<dbReference type="AlphaFoldDB" id="A0A930XWB1"/>
<dbReference type="GO" id="GO:0046872">
    <property type="term" value="F:metal ion binding"/>
    <property type="evidence" value="ECO:0007669"/>
    <property type="project" value="UniProtKB-KW"/>
</dbReference>
<organism evidence="7 8">
    <name type="scientific">Candidatus Amphirhobacter heronislandensis</name>
    <dbReference type="NCBI Taxonomy" id="1732024"/>
    <lineage>
        <taxon>Bacteria</taxon>
        <taxon>Pseudomonadati</taxon>
        <taxon>Pseudomonadota</taxon>
        <taxon>Gammaproteobacteria</taxon>
        <taxon>Candidatus Tethybacterales</taxon>
        <taxon>Candidatus Tethybacteraceae</taxon>
        <taxon>Candidatus Amphirhobacter</taxon>
    </lineage>
</organism>
<dbReference type="Proteomes" id="UP000604381">
    <property type="component" value="Unassembled WGS sequence"/>
</dbReference>
<proteinExistence type="inferred from homology"/>
<keyword evidence="5" id="KW-0460">Magnesium</keyword>
<comment type="similarity">
    <text evidence="2 6">Belongs to the FPP/GGPP synthase family.</text>
</comment>
<evidence type="ECO:0000313" key="8">
    <source>
        <dbReference type="Proteomes" id="UP000604381"/>
    </source>
</evidence>
<dbReference type="Gene3D" id="1.10.600.10">
    <property type="entry name" value="Farnesyl Diphosphate Synthase"/>
    <property type="match status" value="1"/>
</dbReference>